<dbReference type="RefSeq" id="WP_100344293.1">
    <property type="nucleotide sequence ID" value="NZ_PGFB01000002.1"/>
</dbReference>
<keyword evidence="2" id="KW-1185">Reference proteome</keyword>
<reference evidence="1 2" key="1">
    <citation type="submission" date="2017-11" db="EMBL/GenBank/DDBJ databases">
        <title>Genomic Encyclopedia of Archaeal and Bacterial Type Strains, Phase II (KMG-II): From Individual Species to Whole Genera.</title>
        <authorList>
            <person name="Goeker M."/>
        </authorList>
    </citation>
    <scope>NUCLEOTIDE SEQUENCE [LARGE SCALE GENOMIC DNA]</scope>
    <source>
        <strain evidence="1 2">DSM 25625</strain>
    </source>
</reference>
<accession>A0A2M9C0G6</accession>
<evidence type="ECO:0000313" key="2">
    <source>
        <dbReference type="Proteomes" id="UP000230161"/>
    </source>
</evidence>
<gene>
    <name evidence="1" type="ORF">CLV54_1514</name>
</gene>
<dbReference type="OrthoDB" id="281728at2"/>
<dbReference type="Proteomes" id="UP000230161">
    <property type="component" value="Unassembled WGS sequence"/>
</dbReference>
<dbReference type="AlphaFoldDB" id="A0A2M9C0G6"/>
<name>A0A2M9C0G6_9MICO</name>
<evidence type="ECO:0000313" key="1">
    <source>
        <dbReference type="EMBL" id="PJJ63838.1"/>
    </source>
</evidence>
<sequence>MDSRADDSTDPVFDELRTSIEGFAAGGYPIDRVIEAACDCGNRTFALVFDDEVGVAVRICTECEAEAEIADSGEHFDDVDEVEQAQCSCGNEVFTAATGFALDPQGEVRWVSVGLRCTRDGIAGVYVDWKIDYVPTEQLLSNA</sequence>
<protein>
    <submittedName>
        <fullName evidence="1">Uncharacterized protein</fullName>
    </submittedName>
</protein>
<organism evidence="1 2">
    <name type="scientific">Compostimonas suwonensis</name>
    <dbReference type="NCBI Taxonomy" id="1048394"/>
    <lineage>
        <taxon>Bacteria</taxon>
        <taxon>Bacillati</taxon>
        <taxon>Actinomycetota</taxon>
        <taxon>Actinomycetes</taxon>
        <taxon>Micrococcales</taxon>
        <taxon>Microbacteriaceae</taxon>
        <taxon>Compostimonas</taxon>
    </lineage>
</organism>
<dbReference type="EMBL" id="PGFB01000002">
    <property type="protein sequence ID" value="PJJ63838.1"/>
    <property type="molecule type" value="Genomic_DNA"/>
</dbReference>
<proteinExistence type="predicted"/>
<comment type="caution">
    <text evidence="1">The sequence shown here is derived from an EMBL/GenBank/DDBJ whole genome shotgun (WGS) entry which is preliminary data.</text>
</comment>